<dbReference type="SMART" id="SM00220">
    <property type="entry name" value="S_TKc"/>
    <property type="match status" value="1"/>
</dbReference>
<dbReference type="GO" id="GO:0004674">
    <property type="term" value="F:protein serine/threonine kinase activity"/>
    <property type="evidence" value="ECO:0007669"/>
    <property type="project" value="UniProtKB-KW"/>
</dbReference>
<keyword evidence="11" id="KW-1185">Reference proteome</keyword>
<dbReference type="InterPro" id="IPR011009">
    <property type="entry name" value="Kinase-like_dom_sf"/>
</dbReference>
<evidence type="ECO:0000256" key="7">
    <source>
        <dbReference type="PROSITE-ProRule" id="PRU10141"/>
    </source>
</evidence>
<evidence type="ECO:0000313" key="11">
    <source>
        <dbReference type="Proteomes" id="UP001438707"/>
    </source>
</evidence>
<accession>A0AAW1QXZ4</accession>
<dbReference type="PROSITE" id="PS00108">
    <property type="entry name" value="PROTEIN_KINASE_ST"/>
    <property type="match status" value="1"/>
</dbReference>
<dbReference type="Proteomes" id="UP001438707">
    <property type="component" value="Unassembled WGS sequence"/>
</dbReference>
<evidence type="ECO:0000256" key="2">
    <source>
        <dbReference type="ARBA" id="ARBA00012513"/>
    </source>
</evidence>
<dbReference type="PROSITE" id="PS50011">
    <property type="entry name" value="PROTEIN_KINASE_DOM"/>
    <property type="match status" value="1"/>
</dbReference>
<comment type="similarity">
    <text evidence="1">Belongs to the protein kinase superfamily. CK1 Ser/Thr protein kinase family. Casein kinase I subfamily.</text>
</comment>
<dbReference type="InterPro" id="IPR008271">
    <property type="entry name" value="Ser/Thr_kinase_AS"/>
</dbReference>
<evidence type="ECO:0000256" key="4">
    <source>
        <dbReference type="ARBA" id="ARBA00022741"/>
    </source>
</evidence>
<dbReference type="AlphaFoldDB" id="A0AAW1QXZ4"/>
<dbReference type="SUPFAM" id="SSF56112">
    <property type="entry name" value="Protein kinase-like (PK-like)"/>
    <property type="match status" value="1"/>
</dbReference>
<dbReference type="InterPro" id="IPR000719">
    <property type="entry name" value="Prot_kinase_dom"/>
</dbReference>
<organism evidence="10 11">
    <name type="scientific">Apatococcus lobatus</name>
    <dbReference type="NCBI Taxonomy" id="904363"/>
    <lineage>
        <taxon>Eukaryota</taxon>
        <taxon>Viridiplantae</taxon>
        <taxon>Chlorophyta</taxon>
        <taxon>core chlorophytes</taxon>
        <taxon>Trebouxiophyceae</taxon>
        <taxon>Chlorellales</taxon>
        <taxon>Chlorellaceae</taxon>
        <taxon>Apatococcus</taxon>
    </lineage>
</organism>
<dbReference type="EC" id="2.7.11.1" evidence="2"/>
<comment type="caution">
    <text evidence="10">The sequence shown here is derived from an EMBL/GenBank/DDBJ whole genome shotgun (WGS) entry which is preliminary data.</text>
</comment>
<feature type="domain" description="Protein kinase" evidence="9">
    <location>
        <begin position="43"/>
        <end position="371"/>
    </location>
</feature>
<dbReference type="PANTHER" id="PTHR11909">
    <property type="entry name" value="CASEIN KINASE-RELATED"/>
    <property type="match status" value="1"/>
</dbReference>
<evidence type="ECO:0000256" key="5">
    <source>
        <dbReference type="ARBA" id="ARBA00022777"/>
    </source>
</evidence>
<keyword evidence="4 7" id="KW-0547">Nucleotide-binding</keyword>
<evidence type="ECO:0000259" key="9">
    <source>
        <dbReference type="PROSITE" id="PS50011"/>
    </source>
</evidence>
<evidence type="ECO:0000313" key="10">
    <source>
        <dbReference type="EMBL" id="KAK9826007.1"/>
    </source>
</evidence>
<evidence type="ECO:0000256" key="8">
    <source>
        <dbReference type="RuleBase" id="RU000304"/>
    </source>
</evidence>
<dbReference type="EMBL" id="JALJOS010000022">
    <property type="protein sequence ID" value="KAK9826007.1"/>
    <property type="molecule type" value="Genomic_DNA"/>
</dbReference>
<keyword evidence="5" id="KW-0418">Kinase</keyword>
<dbReference type="PROSITE" id="PS00107">
    <property type="entry name" value="PROTEIN_KINASE_ATP"/>
    <property type="match status" value="1"/>
</dbReference>
<gene>
    <name evidence="10" type="ORF">WJX74_004935</name>
</gene>
<keyword evidence="6 7" id="KW-0067">ATP-binding</keyword>
<protein>
    <recommendedName>
        <fullName evidence="2">non-specific serine/threonine protein kinase</fullName>
        <ecNumber evidence="2">2.7.11.1</ecNumber>
    </recommendedName>
</protein>
<keyword evidence="3" id="KW-0808">Transferase</keyword>
<dbReference type="Pfam" id="PF00069">
    <property type="entry name" value="Pkinase"/>
    <property type="match status" value="1"/>
</dbReference>
<sequence>MSQSSSASCCDSGHLEFSDESDLQTYQVADGIPLPFGFIVDRWRLIATLGRGGFSCCYLAEDQQQTHLPLVALKIGGILGSKDEHDWSWTNFHQELHMFRRLCVGDSGLHATCVPQIFGWGILESTDGQRPWICMERLGQDLYSETWYIAKERHELEGLDRQAARWPGKGYSEPCLLQYALVMLRALQHVHRQNIVHRDVKPANFCLPHSGELVGKRRDQPASKVYLIDFGLSHDVPLKEGHEPFFGTPDYASSACLHEKKAFPKDDLESLVYTLLEMWNGELPWDLEADIDIKGNEDELHGWTSQQLRDMSKARQRRWDKLLLQDLLPPWILWLDRYIKALSSIDPVSYEYCAMMLNAFREIQDPHDPEE</sequence>
<evidence type="ECO:0000256" key="1">
    <source>
        <dbReference type="ARBA" id="ARBA00005926"/>
    </source>
</evidence>
<evidence type="ECO:0000256" key="3">
    <source>
        <dbReference type="ARBA" id="ARBA00022679"/>
    </source>
</evidence>
<proteinExistence type="inferred from homology"/>
<dbReference type="Gene3D" id="1.10.510.10">
    <property type="entry name" value="Transferase(Phosphotransferase) domain 1"/>
    <property type="match status" value="1"/>
</dbReference>
<dbReference type="InterPro" id="IPR050235">
    <property type="entry name" value="CK1_Ser-Thr_kinase"/>
</dbReference>
<dbReference type="GO" id="GO:0005524">
    <property type="term" value="F:ATP binding"/>
    <property type="evidence" value="ECO:0007669"/>
    <property type="project" value="UniProtKB-UniRule"/>
</dbReference>
<dbReference type="InterPro" id="IPR017441">
    <property type="entry name" value="Protein_kinase_ATP_BS"/>
</dbReference>
<evidence type="ECO:0000256" key="6">
    <source>
        <dbReference type="ARBA" id="ARBA00022840"/>
    </source>
</evidence>
<keyword evidence="8" id="KW-0723">Serine/threonine-protein kinase</keyword>
<name>A0AAW1QXZ4_9CHLO</name>
<feature type="binding site" evidence="7">
    <location>
        <position position="74"/>
    </location>
    <ligand>
        <name>ATP</name>
        <dbReference type="ChEBI" id="CHEBI:30616"/>
    </ligand>
</feature>
<reference evidence="10 11" key="1">
    <citation type="journal article" date="2024" name="Nat. Commun.">
        <title>Phylogenomics reveals the evolutionary origins of lichenization in chlorophyte algae.</title>
        <authorList>
            <person name="Puginier C."/>
            <person name="Libourel C."/>
            <person name="Otte J."/>
            <person name="Skaloud P."/>
            <person name="Haon M."/>
            <person name="Grisel S."/>
            <person name="Petersen M."/>
            <person name="Berrin J.G."/>
            <person name="Delaux P.M."/>
            <person name="Dal Grande F."/>
            <person name="Keller J."/>
        </authorList>
    </citation>
    <scope>NUCLEOTIDE SEQUENCE [LARGE SCALE GENOMIC DNA]</scope>
    <source>
        <strain evidence="10 11">SAG 2145</strain>
    </source>
</reference>